<feature type="domain" description="CRAL/TRIO N-terminal" evidence="1">
    <location>
        <begin position="60"/>
        <end position="85"/>
    </location>
</feature>
<gene>
    <name evidence="2" type="ORF">JYZ213_LOCUS62</name>
</gene>
<dbReference type="Proteomes" id="UP000663845">
    <property type="component" value="Unassembled WGS sequence"/>
</dbReference>
<reference evidence="2" key="1">
    <citation type="submission" date="2021-02" db="EMBL/GenBank/DDBJ databases">
        <authorList>
            <person name="Nowell W R."/>
        </authorList>
    </citation>
    <scope>NUCLEOTIDE SEQUENCE</scope>
</reference>
<dbReference type="Pfam" id="PF03765">
    <property type="entry name" value="CRAL_TRIO_N"/>
    <property type="match status" value="1"/>
</dbReference>
<dbReference type="InterPro" id="IPR011074">
    <property type="entry name" value="CRAL/TRIO_N_dom"/>
</dbReference>
<dbReference type="PANTHER" id="PTHR46590:SF1">
    <property type="entry name" value="PHOSPHATIDYLINOSITOL TRANSFER PROTEIN CSR1"/>
    <property type="match status" value="1"/>
</dbReference>
<evidence type="ECO:0000313" key="3">
    <source>
        <dbReference type="Proteomes" id="UP000663845"/>
    </source>
</evidence>
<dbReference type="PANTHER" id="PTHR46590">
    <property type="entry name" value="PHOSPHATIDYLINOSITOL TRANSFER PROTEIN CSR1-RELATED"/>
    <property type="match status" value="1"/>
</dbReference>
<dbReference type="AlphaFoldDB" id="A0A813MDR3"/>
<proteinExistence type="predicted"/>
<accession>A0A813MDR3</accession>
<dbReference type="SUPFAM" id="SSF46938">
    <property type="entry name" value="CRAL/TRIO N-terminal domain"/>
    <property type="match status" value="1"/>
</dbReference>
<dbReference type="Gene3D" id="1.10.8.20">
    <property type="entry name" value="N-terminal domain of phosphatidylinositol transfer protein sec14p"/>
    <property type="match status" value="1"/>
</dbReference>
<evidence type="ECO:0000259" key="1">
    <source>
        <dbReference type="SMART" id="SM01100"/>
    </source>
</evidence>
<dbReference type="EMBL" id="CAJNOG010000001">
    <property type="protein sequence ID" value="CAF0719006.1"/>
    <property type="molecule type" value="Genomic_DNA"/>
</dbReference>
<name>A0A813MDR3_9BILA</name>
<dbReference type="SMART" id="SM01100">
    <property type="entry name" value="CRAL_TRIO_N"/>
    <property type="match status" value="1"/>
</dbReference>
<dbReference type="InterPro" id="IPR036273">
    <property type="entry name" value="CRAL/TRIO_N_dom_sf"/>
</dbReference>
<protein>
    <recommendedName>
        <fullName evidence="1">CRAL/TRIO N-terminal domain-containing protein</fullName>
    </recommendedName>
</protein>
<comment type="caution">
    <text evidence="2">The sequence shown here is derived from an EMBL/GenBank/DDBJ whole genome shotgun (WGS) entry which is preliminary data.</text>
</comment>
<evidence type="ECO:0000313" key="2">
    <source>
        <dbReference type="EMBL" id="CAF0719006.1"/>
    </source>
</evidence>
<organism evidence="2 3">
    <name type="scientific">Adineta steineri</name>
    <dbReference type="NCBI Taxonomy" id="433720"/>
    <lineage>
        <taxon>Eukaryota</taxon>
        <taxon>Metazoa</taxon>
        <taxon>Spiralia</taxon>
        <taxon>Gnathifera</taxon>
        <taxon>Rotifera</taxon>
        <taxon>Eurotatoria</taxon>
        <taxon>Bdelloidea</taxon>
        <taxon>Adinetida</taxon>
        <taxon>Adinetidae</taxon>
        <taxon>Adineta</taxon>
    </lineage>
</organism>
<dbReference type="InterPro" id="IPR052432">
    <property type="entry name" value="PITP/CRAL-TRIO"/>
</dbReference>
<sequence>MTSNDLGHINNLGRAHTNALKKTWRSLIEAISKETSLSGKYIADSVYVDELFRAMGYDNPDVLILRWLRSRKWDVNASVHQMIETMKWRRDWGVQELVAKGERARCLMKKEKMRRESINAGICNMSKIENLIL</sequence>